<evidence type="ECO:0000259" key="3">
    <source>
        <dbReference type="Pfam" id="PF25149"/>
    </source>
</evidence>
<evidence type="ECO:0008006" key="6">
    <source>
        <dbReference type="Google" id="ProtNLM"/>
    </source>
</evidence>
<evidence type="ECO:0000256" key="1">
    <source>
        <dbReference type="SAM" id="MobiDB-lite"/>
    </source>
</evidence>
<dbReference type="Pfam" id="PF25148">
    <property type="entry name" value="DUF7824"/>
    <property type="match status" value="1"/>
</dbReference>
<protein>
    <recommendedName>
        <fullName evidence="6">Secreted protein</fullName>
    </recommendedName>
</protein>
<feature type="region of interest" description="Disordered" evidence="1">
    <location>
        <begin position="421"/>
        <end position="443"/>
    </location>
</feature>
<proteinExistence type="predicted"/>
<feature type="domain" description="DUF7825" evidence="3">
    <location>
        <begin position="720"/>
        <end position="868"/>
    </location>
</feature>
<sequence length="913" mass="96975">MSDEVWRQILRLIEGADIGALLARLHILPPARRRDVAGRVAELLAGEDHPWAFARRHALAVLVAGAASLRSAAQVAAWLSRRELRFTARLESSAADLAAAVADRPADWRRDLIGRLAARLPGPGQSWPQGMPGWDLVARLVVELGDEPPANDAFVAGWAWRQVTPTRHLATAPPGPGRPADDLYPLPVDARDPLLAAMVPRLFHADGVLAALTWEHDPSAGSVIVHRLAALAHAGAVPRKVLLDGCAGRFLRGGGASETAPFVTLWRELHPTPEEIPVLDLVRVLATGSSPLVRLAVTELRRVEEAGGIDPGLYVEAVQALAFRPEKKYVTAALQWIGRRGRLHPDGSLEALASTFCQADAVLRARAVRLAAVLAPHAGEAGVVAVRAAAPELPADLRETLAGHYGPFDVDELPEEPPSAVFAALSPSSSPPSSSPSSSSSSWIPLPSLPSSPSLVPLSPLPPLPPPIESPSGLAAAFESTGRPRTPAAYERLLAAFVELTHRDRTAVANALAIWQTTAFVRDSGGEIYPDRWLDEHPQTLLARCALAVVNPEGSRRLTRALGAEQPGPQPHLLVQRRFREVVHLLERGDTVPLLLATPTHPTGHLDPDVLIDRLERFAGAEPLANDFLQAMLRLPPHPDPALAERAGRLTSDAGKQLAARLYGGAPRPTVTCGTDQLEPHAWMRPQLHARVTPPGDCPPDLAYLFDLEPAAGYGHTIFDLAWWPWTMPSHREVVAAYLLKYLPSRMDSSDGQVGTLAAAMHGGGPVGAATAGALAIGMGHERAEQRAAAADAVLTLIARGELPAADLGRLIGELVGLNAVVLGRVTGVLDQVAAFAPAEAWQVLTEALTALLPQPGAKPRTGLADLLALATRCARTPASPAWSPKLTHLAARKGGSRTVLEARALAAALMPL</sequence>
<organism evidence="4 5">
    <name type="scientific">Nonomuraea soli</name>
    <dbReference type="NCBI Taxonomy" id="1032476"/>
    <lineage>
        <taxon>Bacteria</taxon>
        <taxon>Bacillati</taxon>
        <taxon>Actinomycetota</taxon>
        <taxon>Actinomycetes</taxon>
        <taxon>Streptosporangiales</taxon>
        <taxon>Streptosporangiaceae</taxon>
        <taxon>Nonomuraea</taxon>
    </lineage>
</organism>
<dbReference type="InterPro" id="IPR056726">
    <property type="entry name" value="DUF7824"/>
</dbReference>
<dbReference type="EMBL" id="JACDUR010000006">
    <property type="protein sequence ID" value="MBA2894719.1"/>
    <property type="molecule type" value="Genomic_DNA"/>
</dbReference>
<evidence type="ECO:0000313" key="5">
    <source>
        <dbReference type="Proteomes" id="UP000530928"/>
    </source>
</evidence>
<dbReference type="AlphaFoldDB" id="A0A7W0CPB4"/>
<feature type="domain" description="DUF7824" evidence="2">
    <location>
        <begin position="568"/>
        <end position="637"/>
    </location>
</feature>
<comment type="caution">
    <text evidence="4">The sequence shown here is derived from an EMBL/GenBank/DDBJ whole genome shotgun (WGS) entry which is preliminary data.</text>
</comment>
<accession>A0A7W0CPB4</accession>
<gene>
    <name evidence="4" type="ORF">HNR30_006091</name>
</gene>
<evidence type="ECO:0000259" key="2">
    <source>
        <dbReference type="Pfam" id="PF25148"/>
    </source>
</evidence>
<name>A0A7W0CPB4_9ACTN</name>
<dbReference type="RefSeq" id="WP_181613457.1">
    <property type="nucleotide sequence ID" value="NZ_BAABAM010000004.1"/>
</dbReference>
<dbReference type="Pfam" id="PF25149">
    <property type="entry name" value="DUF7825"/>
    <property type="match status" value="1"/>
</dbReference>
<reference evidence="4 5" key="1">
    <citation type="submission" date="2020-07" db="EMBL/GenBank/DDBJ databases">
        <title>Genomic Encyclopedia of Type Strains, Phase IV (KMG-IV): sequencing the most valuable type-strain genomes for metagenomic binning, comparative biology and taxonomic classification.</title>
        <authorList>
            <person name="Goeker M."/>
        </authorList>
    </citation>
    <scope>NUCLEOTIDE SEQUENCE [LARGE SCALE GENOMIC DNA]</scope>
    <source>
        <strain evidence="4 5">DSM 45533</strain>
    </source>
</reference>
<keyword evidence="5" id="KW-1185">Reference proteome</keyword>
<evidence type="ECO:0000313" key="4">
    <source>
        <dbReference type="EMBL" id="MBA2894719.1"/>
    </source>
</evidence>
<dbReference type="Proteomes" id="UP000530928">
    <property type="component" value="Unassembled WGS sequence"/>
</dbReference>
<dbReference type="InterPro" id="IPR056727">
    <property type="entry name" value="DUF7825"/>
</dbReference>